<feature type="region of interest" description="Disordered" evidence="20">
    <location>
        <begin position="690"/>
        <end position="922"/>
    </location>
</feature>
<evidence type="ECO:0000256" key="11">
    <source>
        <dbReference type="ARBA" id="ARBA00022833"/>
    </source>
</evidence>
<evidence type="ECO:0000256" key="15">
    <source>
        <dbReference type="ARBA" id="ARBA00023239"/>
    </source>
</evidence>
<keyword evidence="23" id="KW-1185">Reference proteome</keyword>
<evidence type="ECO:0000256" key="10">
    <source>
        <dbReference type="ARBA" id="ARBA00022793"/>
    </source>
</evidence>
<dbReference type="SUPFAM" id="SSF47954">
    <property type="entry name" value="Cyclin-like"/>
    <property type="match status" value="2"/>
</dbReference>
<evidence type="ECO:0000256" key="1">
    <source>
        <dbReference type="ARBA" id="ARBA00004123"/>
    </source>
</evidence>
<dbReference type="PANTHER" id="PTHR21240:SF27">
    <property type="entry name" value="2-AMINO-3-CARBOXYMUCONATE-6-SEMIALDEHYDE DECARBOXYLASE"/>
    <property type="match status" value="1"/>
</dbReference>
<dbReference type="Gene3D" id="3.20.20.140">
    <property type="entry name" value="Metal-dependent hydrolases"/>
    <property type="match status" value="1"/>
</dbReference>
<organism evidence="22 23">
    <name type="scientific">Muraenolepis orangiensis</name>
    <name type="common">Patagonian moray cod</name>
    <dbReference type="NCBI Taxonomy" id="630683"/>
    <lineage>
        <taxon>Eukaryota</taxon>
        <taxon>Metazoa</taxon>
        <taxon>Chordata</taxon>
        <taxon>Craniata</taxon>
        <taxon>Vertebrata</taxon>
        <taxon>Euteleostomi</taxon>
        <taxon>Actinopterygii</taxon>
        <taxon>Neopterygii</taxon>
        <taxon>Teleostei</taxon>
        <taxon>Neoteleostei</taxon>
        <taxon>Acanthomorphata</taxon>
        <taxon>Zeiogadaria</taxon>
        <taxon>Gadariae</taxon>
        <taxon>Gadiformes</taxon>
        <taxon>Muraenolepidoidei</taxon>
        <taxon>Muraenolepididae</taxon>
        <taxon>Muraenolepis</taxon>
    </lineage>
</organism>
<keyword evidence="11" id="KW-0862">Zinc</keyword>
<evidence type="ECO:0000313" key="22">
    <source>
        <dbReference type="EMBL" id="KAJ3592009.1"/>
    </source>
</evidence>
<dbReference type="GO" id="GO:0001760">
    <property type="term" value="F:aminocarboxymuconate-semialdehyde decarboxylase activity"/>
    <property type="evidence" value="ECO:0007669"/>
    <property type="project" value="UniProtKB-UniRule"/>
</dbReference>
<feature type="compositionally biased region" description="Polar residues" evidence="20">
    <location>
        <begin position="618"/>
        <end position="628"/>
    </location>
</feature>
<evidence type="ECO:0000256" key="20">
    <source>
        <dbReference type="SAM" id="MobiDB-lite"/>
    </source>
</evidence>
<feature type="compositionally biased region" description="Basic and acidic residues" evidence="20">
    <location>
        <begin position="775"/>
        <end position="795"/>
    </location>
</feature>
<comment type="subcellular location">
    <subcellularLocation>
        <location evidence="1">Nucleus</location>
    </subcellularLocation>
</comment>
<evidence type="ECO:0000256" key="3">
    <source>
        <dbReference type="ARBA" id="ARBA00005871"/>
    </source>
</evidence>
<dbReference type="GO" id="GO:0016787">
    <property type="term" value="F:hydrolase activity"/>
    <property type="evidence" value="ECO:0007669"/>
    <property type="project" value="InterPro"/>
</dbReference>
<feature type="domain" description="Amidohydrolase-related" evidence="21">
    <location>
        <begin position="3"/>
        <end position="329"/>
    </location>
</feature>
<comment type="function">
    <text evidence="17">Converts alpha-amino-beta-carboxymuconate-epsilon-semialdehyde (ACMS) to alpha-aminomuconate semialdehyde (AMS). ACMS can be converted non-enzymatically to quinolate (QA), a key precursor of NAD, and a potent endogenous excitotoxin of neuronal cells which is implicated in the pathogenesis of various neurodegenerative disorders. In the presence of ACMSD, ACMS is converted to AMS, a benign catabolite. ACMSD ultimately controls the metabolic fate of tryptophan catabolism along the kynurenine pathway.</text>
</comment>
<dbReference type="InterPro" id="IPR032465">
    <property type="entry name" value="ACMSD"/>
</dbReference>
<comment type="similarity">
    <text evidence="3">Belongs to the metallo-dependent hydrolases superfamily. ACMSD family.</text>
</comment>
<keyword evidence="12" id="KW-0805">Transcription regulation</keyword>
<dbReference type="InterPro" id="IPR032466">
    <property type="entry name" value="Metal_Hydrolase"/>
</dbReference>
<dbReference type="PANTHER" id="PTHR21240">
    <property type="entry name" value="2-AMINO-3-CARBOXYLMUCONATE-6-SEMIALDEHYDE DECARBOXYLASE"/>
    <property type="match status" value="1"/>
</dbReference>
<dbReference type="GO" id="GO:0019748">
    <property type="term" value="P:secondary metabolic process"/>
    <property type="evidence" value="ECO:0007669"/>
    <property type="project" value="TreeGrafter"/>
</dbReference>
<feature type="compositionally biased region" description="Basic and acidic residues" evidence="20">
    <location>
        <begin position="690"/>
        <end position="702"/>
    </location>
</feature>
<feature type="compositionally biased region" description="Basic and acidic residues" evidence="20">
    <location>
        <begin position="913"/>
        <end position="922"/>
    </location>
</feature>
<reference evidence="22" key="1">
    <citation type="submission" date="2022-07" db="EMBL/GenBank/DDBJ databases">
        <title>Chromosome-level genome of Muraenolepis orangiensis.</title>
        <authorList>
            <person name="Kim J."/>
        </authorList>
    </citation>
    <scope>NUCLEOTIDE SEQUENCE</scope>
    <source>
        <strain evidence="22">KU_S4_2022</strain>
        <tissue evidence="22">Muscle</tissue>
    </source>
</reference>
<dbReference type="FunFam" id="3.20.20.140:FF:000029">
    <property type="entry name" value="2-amino-3-carboxymuconate-6-semialdehyde decarboxylase"/>
    <property type="match status" value="1"/>
</dbReference>
<comment type="catalytic activity">
    <reaction evidence="19">
        <text>2-amino-3-carboxymuconate 6-semialdehyde + H(+) = 2-aminomuconate 6-semialdehyde + CO2</text>
        <dbReference type="Rhea" id="RHEA:16557"/>
        <dbReference type="ChEBI" id="CHEBI:15378"/>
        <dbReference type="ChEBI" id="CHEBI:16526"/>
        <dbReference type="ChEBI" id="CHEBI:77634"/>
        <dbReference type="ChEBI" id="CHEBI:77803"/>
        <dbReference type="EC" id="4.1.1.45"/>
    </reaction>
</comment>
<feature type="compositionally biased region" description="Polar residues" evidence="20">
    <location>
        <begin position="803"/>
        <end position="817"/>
    </location>
</feature>
<evidence type="ECO:0000256" key="9">
    <source>
        <dbReference type="ARBA" id="ARBA00022723"/>
    </source>
</evidence>
<dbReference type="GO" id="GO:0046872">
    <property type="term" value="F:metal ion binding"/>
    <property type="evidence" value="ECO:0007669"/>
    <property type="project" value="UniProtKB-KW"/>
</dbReference>
<evidence type="ECO:0000256" key="17">
    <source>
        <dbReference type="ARBA" id="ARBA00025318"/>
    </source>
</evidence>
<comment type="pathway">
    <text evidence="2 19">Secondary metabolite metabolism; quinolate metabolism.</text>
</comment>
<proteinExistence type="inferred from homology"/>
<feature type="compositionally biased region" description="Basic residues" evidence="20">
    <location>
        <begin position="833"/>
        <end position="842"/>
    </location>
</feature>
<comment type="subunit">
    <text evidence="5 19">Monomer.</text>
</comment>
<comment type="caution">
    <text evidence="22">The sequence shown here is derived from an EMBL/GenBank/DDBJ whole genome shotgun (WGS) entry which is preliminary data.</text>
</comment>
<dbReference type="OrthoDB" id="191270at2759"/>
<dbReference type="GO" id="GO:1904985">
    <property type="term" value="P:negative regulation of quinolinate biosynthetic process"/>
    <property type="evidence" value="ECO:0007669"/>
    <property type="project" value="UniProtKB-UniRule"/>
</dbReference>
<feature type="region of interest" description="Disordered" evidence="20">
    <location>
        <begin position="597"/>
        <end position="636"/>
    </location>
</feature>
<evidence type="ECO:0000256" key="4">
    <source>
        <dbReference type="ARBA" id="ARBA00008638"/>
    </source>
</evidence>
<evidence type="ECO:0000259" key="21">
    <source>
        <dbReference type="Pfam" id="PF04909"/>
    </source>
</evidence>
<name>A0A9Q0DMC4_9TELE</name>
<evidence type="ECO:0000313" key="23">
    <source>
        <dbReference type="Proteomes" id="UP001148018"/>
    </source>
</evidence>
<dbReference type="SUPFAM" id="SSF51556">
    <property type="entry name" value="Metallo-dependent hydrolases"/>
    <property type="match status" value="1"/>
</dbReference>
<evidence type="ECO:0000256" key="6">
    <source>
        <dbReference type="ARBA" id="ARBA00012365"/>
    </source>
</evidence>
<dbReference type="FunFam" id="1.10.472.10:FF:000004">
    <property type="entry name" value="Cyclin T2"/>
    <property type="match status" value="1"/>
</dbReference>
<keyword evidence="9" id="KW-0479">Metal-binding</keyword>
<comment type="similarity">
    <text evidence="4">Belongs to the cyclin family. Cyclin C subfamily.</text>
</comment>
<dbReference type="InterPro" id="IPR006680">
    <property type="entry name" value="Amidohydro-rel"/>
</dbReference>
<evidence type="ECO:0000256" key="13">
    <source>
        <dbReference type="ARBA" id="ARBA00023127"/>
    </source>
</evidence>
<feature type="region of interest" description="Disordered" evidence="20">
    <location>
        <begin position="543"/>
        <end position="562"/>
    </location>
</feature>
<dbReference type="GO" id="GO:0005634">
    <property type="term" value="C:nucleus"/>
    <property type="evidence" value="ECO:0007669"/>
    <property type="project" value="UniProtKB-SubCell"/>
</dbReference>
<evidence type="ECO:0000256" key="14">
    <source>
        <dbReference type="ARBA" id="ARBA00023163"/>
    </source>
</evidence>
<evidence type="ECO:0000256" key="7">
    <source>
        <dbReference type="ARBA" id="ARBA00021214"/>
    </source>
</evidence>
<dbReference type="GO" id="GO:0006569">
    <property type="term" value="P:L-tryptophan catabolic process"/>
    <property type="evidence" value="ECO:0007669"/>
    <property type="project" value="UniProtKB-ARBA"/>
</dbReference>
<feature type="compositionally biased region" description="Low complexity" evidence="20">
    <location>
        <begin position="875"/>
        <end position="887"/>
    </location>
</feature>
<feature type="compositionally biased region" description="Basic residues" evidence="20">
    <location>
        <begin position="727"/>
        <end position="742"/>
    </location>
</feature>
<dbReference type="Pfam" id="PF04909">
    <property type="entry name" value="Amidohydro_2"/>
    <property type="match status" value="1"/>
</dbReference>
<dbReference type="AlphaFoldDB" id="A0A9Q0DMC4"/>
<sequence length="922" mass="101217">MKIDIHTHVLPREWPDLKQRYGYDGFVQLHHHCKGQANMMKGDELFRVIQENCWDADARIRDMDKHGVAVQALSTVPVMFSYWAKPHDTHDLCVLLNNDLARMVSSHPRRFVGLGTLPMQAPDLAVVEMTRCVKDLGFPGVQIGSHINSWDLNAPELFPFYAAAEELNCSLLVHPWDMQTDGRMDKYWLPWLVGMPSETTVAICSMIFGGVFEKFPKLKVCFVHGGGSFPFTVGRIQHGHQVRPDLCAIDNKCDPRKYLGSFYTDSLVHDPVALKLLLDVIGHDKVMLGTDYPFPLGELEPGSLIESMAELDNPLKDKLLSGNALEFLDIKREDRLAEAMAACRGSSSTKWFLTREQLDDTPSRRCGVDPDRELSYRQQAATLIQDMGQRLNIISPTALFLAAKVEEQPRKLEHVIKVSHACLNPQEPPLDSKSNAYLQQAQELVLLETIVLQTLGDKQGSGTDFLFHGDQQYKPTVIACVCIHLACKWSNWEIPVSTDGKHWWEYVDTSVTLELLDELTHEFLQILEKTPSRLKRIRNWRATQAAKKPKGDGSVDGSLSGPSLGESSLTSFPLSMTSTPLSADGLAGSFSLTGSGEWPHAGYTTTPLKQEPPGPQEPTLSLQTSSTVPLLPEPPYRTEKVPGLPLVKHEHKGGTKHPLPTPLPPTLSAFPLAVSPLLTPQAPRLSLDKYREKQRGAAEDSSHSSAGQSDHRKHQQLHQMTADTPVKTKHHSSSAHERRHHGDKRDKSGTHGSLKLRLPLPNPNPNPGGGGGSHGNREELKMKIKVSATERHSSSDESATVAAVTNNNSRSKHSSPLVSKEKHPHRGDGEHGLHRHQKHAGHAHSGNGSGPVGAETAATLSRKRTHSEAAQNQHSSLSGSSSKASKGSKGGASTAGGLWASQQGPAPTAATEPAHKSAEQRH</sequence>
<keyword evidence="10 19" id="KW-0210">Decarboxylase</keyword>
<evidence type="ECO:0000256" key="16">
    <source>
        <dbReference type="ARBA" id="ARBA00023242"/>
    </source>
</evidence>
<keyword evidence="16" id="KW-0539">Nucleus</keyword>
<keyword evidence="14" id="KW-0804">Transcription</keyword>
<accession>A0A9Q0DMC4</accession>
<dbReference type="EMBL" id="JANIIK010000113">
    <property type="protein sequence ID" value="KAJ3592009.1"/>
    <property type="molecule type" value="Genomic_DNA"/>
</dbReference>
<dbReference type="GO" id="GO:0005829">
    <property type="term" value="C:cytosol"/>
    <property type="evidence" value="ECO:0007669"/>
    <property type="project" value="UniProtKB-UniRule"/>
</dbReference>
<dbReference type="Gene3D" id="1.10.472.10">
    <property type="entry name" value="Cyclin-like"/>
    <property type="match status" value="3"/>
</dbReference>
<dbReference type="Proteomes" id="UP001148018">
    <property type="component" value="Unassembled WGS sequence"/>
</dbReference>
<dbReference type="InterPro" id="IPR036915">
    <property type="entry name" value="Cyclin-like_sf"/>
</dbReference>
<keyword evidence="13" id="KW-0195">Cyclin</keyword>
<evidence type="ECO:0000256" key="2">
    <source>
        <dbReference type="ARBA" id="ARBA00005079"/>
    </source>
</evidence>
<evidence type="ECO:0000256" key="18">
    <source>
        <dbReference type="ARBA" id="ARBA00031120"/>
    </source>
</evidence>
<dbReference type="EC" id="4.1.1.45" evidence="6 19"/>
<protein>
    <recommendedName>
        <fullName evidence="7 19">2-amino-3-carboxymuconate-6-semialdehyde decarboxylase</fullName>
        <ecNumber evidence="6 19">4.1.1.45</ecNumber>
    </recommendedName>
    <alternativeName>
        <fullName evidence="18 19">Picolinate carboxylase</fullName>
    </alternativeName>
</protein>
<evidence type="ECO:0000256" key="5">
    <source>
        <dbReference type="ARBA" id="ARBA00011245"/>
    </source>
</evidence>
<evidence type="ECO:0000256" key="19">
    <source>
        <dbReference type="RuleBase" id="RU366045"/>
    </source>
</evidence>
<gene>
    <name evidence="22" type="ORF">NHX12_007139</name>
</gene>
<evidence type="ECO:0000256" key="8">
    <source>
        <dbReference type="ARBA" id="ARBA00022553"/>
    </source>
</evidence>
<keyword evidence="15 19" id="KW-0456">Lyase</keyword>
<evidence type="ECO:0000256" key="12">
    <source>
        <dbReference type="ARBA" id="ARBA00023015"/>
    </source>
</evidence>
<keyword evidence="8" id="KW-0597">Phosphoprotein</keyword>
<dbReference type="Pfam" id="PF21797">
    <property type="entry name" value="CycT2-like_C"/>
    <property type="match status" value="1"/>
</dbReference>